<dbReference type="STRING" id="1183438.GKIL_4387"/>
<dbReference type="HOGENOM" id="CLU_098557_2_0_3"/>
<proteinExistence type="predicted"/>
<feature type="domain" description="Putative restriction endonuclease" evidence="1">
    <location>
        <begin position="25"/>
        <end position="185"/>
    </location>
</feature>
<dbReference type="eggNOG" id="COG4636">
    <property type="taxonomic scope" value="Bacteria"/>
</dbReference>
<dbReference type="PATRIC" id="fig|1183438.3.peg.4315"/>
<dbReference type="InterPro" id="IPR012296">
    <property type="entry name" value="Nuclease_put_TT1808"/>
</dbReference>
<dbReference type="Pfam" id="PF05685">
    <property type="entry name" value="Uma2"/>
    <property type="match status" value="1"/>
</dbReference>
<dbReference type="PANTHER" id="PTHR47152">
    <property type="entry name" value="SLR2084 PROTEIN-RELATED"/>
    <property type="match status" value="1"/>
</dbReference>
<keyword evidence="3" id="KW-1185">Reference proteome</keyword>
<organism evidence="2 3">
    <name type="scientific">Gloeobacter kilaueensis (strain ATCC BAA-2537 / CCAP 1431/1 / ULC 316 / JS1)</name>
    <dbReference type="NCBI Taxonomy" id="1183438"/>
    <lineage>
        <taxon>Bacteria</taxon>
        <taxon>Bacillati</taxon>
        <taxon>Cyanobacteriota</taxon>
        <taxon>Cyanophyceae</taxon>
        <taxon>Gloeobacterales</taxon>
        <taxon>Gloeobacteraceae</taxon>
        <taxon>Gloeobacter</taxon>
    </lineage>
</organism>
<dbReference type="Proteomes" id="UP000017396">
    <property type="component" value="Chromosome"/>
</dbReference>
<dbReference type="OrthoDB" id="5768410at2"/>
<evidence type="ECO:0000259" key="1">
    <source>
        <dbReference type="Pfam" id="PF05685"/>
    </source>
</evidence>
<dbReference type="CDD" id="cd06260">
    <property type="entry name" value="DUF820-like"/>
    <property type="match status" value="1"/>
</dbReference>
<dbReference type="EMBL" id="CP003587">
    <property type="protein sequence ID" value="AGY60633.1"/>
    <property type="molecule type" value="Genomic_DNA"/>
</dbReference>
<name>U5QP08_GLOK1</name>
<accession>U5QP08</accession>
<dbReference type="AlphaFoldDB" id="U5QP08"/>
<protein>
    <recommendedName>
        <fullName evidence="1">Putative restriction endonuclease domain-containing protein</fullName>
    </recommendedName>
</protein>
<evidence type="ECO:0000313" key="2">
    <source>
        <dbReference type="EMBL" id="AGY60633.1"/>
    </source>
</evidence>
<sequence>MYTLVSPQEIRLSPGTLVRLRGSWRDYCALRSIRNDRSVPRLKFRPGEILLMSPLPKHGRDAHLIAGIVTALLDSDGRNYEAFTPITLERADVGGIEPDYSFYIDRWQAVAGKERLQPPTDPWPDLVVEVDVTLYSDVNDYLPYRIPEVWLCRQGRLLIYLLVGEAYQLQPTSRFFAAVDVGLLFESCLQAADSLGMGAALQQLRSRLRQNRAP</sequence>
<reference evidence="2 3" key="1">
    <citation type="journal article" date="2013" name="PLoS ONE">
        <title>Cultivation and Complete Genome Sequencing of Gloeobacter kilaueensis sp. nov., from a Lava Cave in Kilauea Caldera, Hawai'i.</title>
        <authorList>
            <person name="Saw J.H."/>
            <person name="Schatz M."/>
            <person name="Brown M.V."/>
            <person name="Kunkel D.D."/>
            <person name="Foster J.S."/>
            <person name="Shick H."/>
            <person name="Christensen S."/>
            <person name="Hou S."/>
            <person name="Wan X."/>
            <person name="Donachie S.P."/>
        </authorList>
    </citation>
    <scope>NUCLEOTIDE SEQUENCE [LARGE SCALE GENOMIC DNA]</scope>
    <source>
        <strain evidence="3">JS</strain>
    </source>
</reference>
<dbReference type="InterPro" id="IPR011335">
    <property type="entry name" value="Restrct_endonuc-II-like"/>
</dbReference>
<dbReference type="InterPro" id="IPR008538">
    <property type="entry name" value="Uma2"/>
</dbReference>
<dbReference type="Gene3D" id="3.90.1570.10">
    <property type="entry name" value="tt1808, chain A"/>
    <property type="match status" value="1"/>
</dbReference>
<dbReference type="KEGG" id="glj:GKIL_4387"/>
<dbReference type="PANTHER" id="PTHR47152:SF1">
    <property type="entry name" value="SLL1186 PROTEIN"/>
    <property type="match status" value="1"/>
</dbReference>
<dbReference type="SUPFAM" id="SSF52980">
    <property type="entry name" value="Restriction endonuclease-like"/>
    <property type="match status" value="1"/>
</dbReference>
<gene>
    <name evidence="2" type="ORF">GKIL_4387</name>
</gene>
<evidence type="ECO:0000313" key="3">
    <source>
        <dbReference type="Proteomes" id="UP000017396"/>
    </source>
</evidence>